<evidence type="ECO:0000313" key="3">
    <source>
        <dbReference type="Proteomes" id="UP000095229"/>
    </source>
</evidence>
<dbReference type="EMBL" id="LSOG01000095">
    <property type="protein sequence ID" value="OEH45454.1"/>
    <property type="molecule type" value="Genomic_DNA"/>
</dbReference>
<dbReference type="PATRIC" id="fig|45071.7.peg.3832"/>
<protein>
    <submittedName>
        <fullName evidence="2">Uncharacterized protein</fullName>
    </submittedName>
</protein>
<dbReference type="Proteomes" id="UP000095229">
    <property type="component" value="Unassembled WGS sequence"/>
</dbReference>
<gene>
    <name evidence="2" type="ORF">lpari_03568</name>
</gene>
<feature type="region of interest" description="Disordered" evidence="1">
    <location>
        <begin position="131"/>
        <end position="161"/>
    </location>
</feature>
<comment type="caution">
    <text evidence="2">The sequence shown here is derived from an EMBL/GenBank/DDBJ whole genome shotgun (WGS) entry which is preliminary data.</text>
</comment>
<dbReference type="AlphaFoldDB" id="A0A1E5JLS1"/>
<evidence type="ECO:0000256" key="1">
    <source>
        <dbReference type="SAM" id="MobiDB-lite"/>
    </source>
</evidence>
<reference evidence="2 3" key="1">
    <citation type="submission" date="2016-02" db="EMBL/GenBank/DDBJ databases">
        <title>Secondary metabolites in Legionella.</title>
        <authorList>
            <person name="Tobias N.J."/>
            <person name="Bode H.B."/>
        </authorList>
    </citation>
    <scope>NUCLEOTIDE SEQUENCE [LARGE SCALE GENOMIC DNA]</scope>
    <source>
        <strain evidence="2 3">DSM 19216</strain>
    </source>
</reference>
<accession>A0A1E5JLS1</accession>
<name>A0A1E5JLS1_9GAMM</name>
<organism evidence="2 3">
    <name type="scientific">Legionella parisiensis</name>
    <dbReference type="NCBI Taxonomy" id="45071"/>
    <lineage>
        <taxon>Bacteria</taxon>
        <taxon>Pseudomonadati</taxon>
        <taxon>Pseudomonadota</taxon>
        <taxon>Gammaproteobacteria</taxon>
        <taxon>Legionellales</taxon>
        <taxon>Legionellaceae</taxon>
        <taxon>Legionella</taxon>
    </lineage>
</organism>
<proteinExistence type="predicted"/>
<keyword evidence="3" id="KW-1185">Reference proteome</keyword>
<sequence>MIKPPGDEQWLHVDPTDFGGPQKFNRKQCGGYSSMIEAEALMHYSSKTIVEAREDEKQNRVIRSLLQFIDTLAFKFNTWFAGARNDVIRNAGDEEVPRMTFETSYAEMADFSAGRLARAFNNQKFIETRIYGKSPTKDSTEKSSEQDDNTEKELGSDWTIT</sequence>
<evidence type="ECO:0000313" key="2">
    <source>
        <dbReference type="EMBL" id="OEH45454.1"/>
    </source>
</evidence>
<feature type="compositionally biased region" description="Basic and acidic residues" evidence="1">
    <location>
        <begin position="135"/>
        <end position="155"/>
    </location>
</feature>